<keyword evidence="4" id="KW-1185">Reference proteome</keyword>
<dbReference type="InterPro" id="IPR044927">
    <property type="entry name" value="Endonuclea_NS_2"/>
</dbReference>
<name>A0A1I0RDH4_9FIRM</name>
<accession>A0A1I0RDH4</accession>
<keyword evidence="1" id="KW-0812">Transmembrane</keyword>
<dbReference type="Proteomes" id="UP000199701">
    <property type="component" value="Unassembled WGS sequence"/>
</dbReference>
<feature type="domain" description="Type VII secretion system protein EssD-like" evidence="2">
    <location>
        <begin position="220"/>
        <end position="267"/>
    </location>
</feature>
<keyword evidence="1" id="KW-1133">Transmembrane helix</keyword>
<evidence type="ECO:0000256" key="1">
    <source>
        <dbReference type="SAM" id="Phobius"/>
    </source>
</evidence>
<dbReference type="RefSeq" id="WP_242941061.1">
    <property type="nucleotide sequence ID" value="NZ_FOJI01000014.1"/>
</dbReference>
<protein>
    <recommendedName>
        <fullName evidence="2">Type VII secretion system protein EssD-like domain-containing protein</fullName>
    </recommendedName>
</protein>
<dbReference type="STRING" id="99656.SAMN05421659_11428"/>
<dbReference type="Pfam" id="PF13930">
    <property type="entry name" value="Endonuclea_NS_2"/>
    <property type="match status" value="1"/>
</dbReference>
<sequence>MKKIILWVLSVFFVLMSIGGFLSNFISGIFMLLVAIGCNPIFVNKLDKLGIRLKKRIYIPILIALFVFGATLSSNKNSLENNNENAQASNITENVENIASSDAEVENKVDVAESQNDTPKVVQPNIEAQQSILTNSNNTINYNGSNYKIIVVDGGNLSGNRQSNVAVDVGFGDRIYWGLTNEYSQLVYVIADKVTLQDPNTEKVLSSGRYYADEAKVSGTERSDLDEGHVIADSLGGVSNAYNITPQDSVLNRSGNQAYMEKVLRDAGGCTDFVATITYPDTATQIPSHYHYEYILKGNKVIDDFDNINPDKAIVTPTVASTIATIPTSAPISNSSGGIATPVDEKIELNRVDTNKNGKVTIAEAKAAGYAMPIYSKDWLYKYMTDADGDGVVGE</sequence>
<gene>
    <name evidence="3" type="ORF">SAMN05421659_11428</name>
</gene>
<dbReference type="EMBL" id="FOJI01000014">
    <property type="protein sequence ID" value="SEW38716.1"/>
    <property type="molecule type" value="Genomic_DNA"/>
</dbReference>
<dbReference type="AlphaFoldDB" id="A0A1I0RDH4"/>
<keyword evidence="1" id="KW-0472">Membrane</keyword>
<feature type="transmembrane region" description="Helical" evidence="1">
    <location>
        <begin position="6"/>
        <end position="36"/>
    </location>
</feature>
<evidence type="ECO:0000313" key="4">
    <source>
        <dbReference type="Proteomes" id="UP000199701"/>
    </source>
</evidence>
<evidence type="ECO:0000313" key="3">
    <source>
        <dbReference type="EMBL" id="SEW38716.1"/>
    </source>
</evidence>
<feature type="transmembrane region" description="Helical" evidence="1">
    <location>
        <begin position="57"/>
        <end position="74"/>
    </location>
</feature>
<reference evidence="3 4" key="1">
    <citation type="submission" date="2016-10" db="EMBL/GenBank/DDBJ databases">
        <authorList>
            <person name="de Groot N.N."/>
        </authorList>
    </citation>
    <scope>NUCLEOTIDE SEQUENCE [LARGE SCALE GENOMIC DNA]</scope>
    <source>
        <strain evidence="3 4">DSM 9179</strain>
    </source>
</reference>
<organism evidence="3 4">
    <name type="scientific">[Clostridium] fimetarium</name>
    <dbReference type="NCBI Taxonomy" id="99656"/>
    <lineage>
        <taxon>Bacteria</taxon>
        <taxon>Bacillati</taxon>
        <taxon>Bacillota</taxon>
        <taxon>Clostridia</taxon>
        <taxon>Lachnospirales</taxon>
        <taxon>Lachnospiraceae</taxon>
    </lineage>
</organism>
<proteinExistence type="predicted"/>
<evidence type="ECO:0000259" key="2">
    <source>
        <dbReference type="Pfam" id="PF13930"/>
    </source>
</evidence>